<organism evidence="2 3">
    <name type="scientific">Parahaliea mediterranea</name>
    <dbReference type="NCBI Taxonomy" id="651086"/>
    <lineage>
        <taxon>Bacteria</taxon>
        <taxon>Pseudomonadati</taxon>
        <taxon>Pseudomonadota</taxon>
        <taxon>Gammaproteobacteria</taxon>
        <taxon>Cellvibrionales</taxon>
        <taxon>Halieaceae</taxon>
        <taxon>Parahaliea</taxon>
    </lineage>
</organism>
<feature type="domain" description="N-acetyltransferase" evidence="1">
    <location>
        <begin position="5"/>
        <end position="59"/>
    </location>
</feature>
<accession>A0A939DDI6</accession>
<dbReference type="Gene3D" id="3.40.630.30">
    <property type="match status" value="1"/>
</dbReference>
<dbReference type="InterPro" id="IPR000182">
    <property type="entry name" value="GNAT_dom"/>
</dbReference>
<gene>
    <name evidence="2" type="ORF">JYP50_04810</name>
</gene>
<dbReference type="CDD" id="cd04301">
    <property type="entry name" value="NAT_SF"/>
    <property type="match status" value="1"/>
</dbReference>
<evidence type="ECO:0000313" key="2">
    <source>
        <dbReference type="EMBL" id="MBN7795896.1"/>
    </source>
</evidence>
<dbReference type="GO" id="GO:0016747">
    <property type="term" value="F:acyltransferase activity, transferring groups other than amino-acyl groups"/>
    <property type="evidence" value="ECO:0007669"/>
    <property type="project" value="InterPro"/>
</dbReference>
<reference evidence="2" key="1">
    <citation type="submission" date="2021-02" db="EMBL/GenBank/DDBJ databases">
        <title>PHA producing bacteria isolated from coastal sediment in Guangdong, Shenzhen.</title>
        <authorList>
            <person name="Zheng W."/>
            <person name="Yu S."/>
            <person name="Huang Y."/>
        </authorList>
    </citation>
    <scope>NUCLEOTIDE SEQUENCE</scope>
    <source>
        <strain evidence="2">TN14-10</strain>
    </source>
</reference>
<protein>
    <submittedName>
        <fullName evidence="2">GNAT family N-acetyltransferase</fullName>
    </submittedName>
</protein>
<dbReference type="SUPFAM" id="SSF55729">
    <property type="entry name" value="Acyl-CoA N-acyltransferases (Nat)"/>
    <property type="match status" value="1"/>
</dbReference>
<keyword evidence="3" id="KW-1185">Reference proteome</keyword>
<evidence type="ECO:0000313" key="3">
    <source>
        <dbReference type="Proteomes" id="UP000664303"/>
    </source>
</evidence>
<dbReference type="Proteomes" id="UP000664303">
    <property type="component" value="Unassembled WGS sequence"/>
</dbReference>
<dbReference type="AlphaFoldDB" id="A0A939DDI6"/>
<sequence>MRAIRDGTELAGWCGIQRESDSYELAIVLSPKYWGHGRKVLDEVLGWARELGHTYLFVHLPTTRRQTRAISGLLGDPIAATVIHDHAFNTYRIEV</sequence>
<dbReference type="EMBL" id="JAFKCZ010000003">
    <property type="protein sequence ID" value="MBN7795896.1"/>
    <property type="molecule type" value="Genomic_DNA"/>
</dbReference>
<comment type="caution">
    <text evidence="2">The sequence shown here is derived from an EMBL/GenBank/DDBJ whole genome shotgun (WGS) entry which is preliminary data.</text>
</comment>
<proteinExistence type="predicted"/>
<evidence type="ECO:0000259" key="1">
    <source>
        <dbReference type="Pfam" id="PF00583"/>
    </source>
</evidence>
<dbReference type="Pfam" id="PF00583">
    <property type="entry name" value="Acetyltransf_1"/>
    <property type="match status" value="1"/>
</dbReference>
<dbReference type="InterPro" id="IPR016181">
    <property type="entry name" value="Acyl_CoA_acyltransferase"/>
</dbReference>
<name>A0A939DDI6_9GAMM</name>